<keyword evidence="2 6" id="KW-0812">Transmembrane</keyword>
<dbReference type="InterPro" id="IPR013766">
    <property type="entry name" value="Thioredoxin_domain"/>
</dbReference>
<gene>
    <name evidence="8" type="ORF">COCSUDRAFT_21001</name>
</gene>
<dbReference type="Pfam" id="PF07970">
    <property type="entry name" value="COPIIcoated_ERV"/>
    <property type="match status" value="1"/>
</dbReference>
<dbReference type="PANTHER" id="PTHR10984:SF37">
    <property type="entry name" value="PROTEIN DISULFIDE-ISOMERASE 5-3"/>
    <property type="match status" value="1"/>
</dbReference>
<dbReference type="Pfam" id="PF00085">
    <property type="entry name" value="Thioredoxin"/>
    <property type="match status" value="1"/>
</dbReference>
<dbReference type="RefSeq" id="XP_005642637.1">
    <property type="nucleotide sequence ID" value="XM_005642580.1"/>
</dbReference>
<dbReference type="SUPFAM" id="SSF52833">
    <property type="entry name" value="Thioredoxin-like"/>
    <property type="match status" value="1"/>
</dbReference>
<name>I0YI74_COCSC</name>
<evidence type="ECO:0000259" key="7">
    <source>
        <dbReference type="PROSITE" id="PS51352"/>
    </source>
</evidence>
<dbReference type="GeneID" id="17036049"/>
<dbReference type="KEGG" id="csl:COCSUDRAFT_21001"/>
<dbReference type="PROSITE" id="PS00194">
    <property type="entry name" value="THIOREDOXIN_1"/>
    <property type="match status" value="1"/>
</dbReference>
<keyword evidence="9" id="KW-1185">Reference proteome</keyword>
<evidence type="ECO:0000256" key="2">
    <source>
        <dbReference type="ARBA" id="ARBA00022692"/>
    </source>
</evidence>
<evidence type="ECO:0000313" key="8">
    <source>
        <dbReference type="EMBL" id="EIE18093.1"/>
    </source>
</evidence>
<keyword evidence="4 6" id="KW-1133">Transmembrane helix</keyword>
<dbReference type="Proteomes" id="UP000007264">
    <property type="component" value="Unassembled WGS sequence"/>
</dbReference>
<dbReference type="Pfam" id="PF13850">
    <property type="entry name" value="ERGIC_N"/>
    <property type="match status" value="1"/>
</dbReference>
<evidence type="ECO:0000256" key="6">
    <source>
        <dbReference type="SAM" id="Phobius"/>
    </source>
</evidence>
<reference evidence="8 9" key="1">
    <citation type="journal article" date="2012" name="Genome Biol.">
        <title>The genome of the polar eukaryotic microalga coccomyxa subellipsoidea reveals traits of cold adaptation.</title>
        <authorList>
            <person name="Blanc G."/>
            <person name="Agarkova I."/>
            <person name="Grimwood J."/>
            <person name="Kuo A."/>
            <person name="Brueggeman A."/>
            <person name="Dunigan D."/>
            <person name="Gurnon J."/>
            <person name="Ladunga I."/>
            <person name="Lindquist E."/>
            <person name="Lucas S."/>
            <person name="Pangilinan J."/>
            <person name="Proschold T."/>
            <person name="Salamov A."/>
            <person name="Schmutz J."/>
            <person name="Weeks D."/>
            <person name="Yamada T."/>
            <person name="Claverie J.M."/>
            <person name="Grigoriev I."/>
            <person name="Van Etten J."/>
            <person name="Lomsadze A."/>
            <person name="Borodovsky M."/>
        </authorList>
    </citation>
    <scope>NUCLEOTIDE SEQUENCE [LARGE SCALE GENOMIC DNA]</scope>
    <source>
        <strain evidence="8 9">C-169</strain>
    </source>
</reference>
<dbReference type="InterPro" id="IPR012936">
    <property type="entry name" value="Erv_C"/>
</dbReference>
<proteinExistence type="predicted"/>
<sequence length="479" mass="53433">MARVLQKLRSVDFYRKIPNDLTEATLAGAGISLVAAFTIVVLLTAELSSFLAIETKEELIVDRSAHGDLLRINFNISFPSLSCEFATLDVSDALGTKRMNLTKTIRKLPIDEDGQRAGYYVHDDLSNVDIKYDEPSVSQDFALPLSKDSFKATLEAYSIVVVNFYAPWCPWCQRLEPTWEAVTQEVHTKYPDADGRIRFAKVDCTTEVDLCREHQITGFPSIRVFRSGHDEVNVHGVKEHESYRGDRTQASLLAFADNLAPSAGQPHHYIRQAPHSNRPLPQAASALRTSGCALSGFVLVKKVPGALHFLAKSPGHSFDYQAMNMSHVVNYLYFGNKPSPRRHQSLAKLHPAGLSDDWADKLAGQDFFSRAAKATFEHYMQVVLTTIEPSKHRPELSYDAYEYTVHSHTYDTADIPAAKFTYDLSPIQILVSEKRRAWYHFVTTTCAIIGGVFTVAGIVDGLVHTGARFAKKVELGKHT</sequence>
<evidence type="ECO:0000256" key="3">
    <source>
        <dbReference type="ARBA" id="ARBA00022729"/>
    </source>
</evidence>
<protein>
    <submittedName>
        <fullName evidence="8">Protein disulfide isomerase</fullName>
    </submittedName>
</protein>
<comment type="subcellular location">
    <subcellularLocation>
        <location evidence="1">Membrane</location>
        <topology evidence="1">Single-pass membrane protein</topology>
    </subcellularLocation>
</comment>
<feature type="domain" description="Thioredoxin" evidence="7">
    <location>
        <begin position="132"/>
        <end position="261"/>
    </location>
</feature>
<dbReference type="InterPro" id="IPR036249">
    <property type="entry name" value="Thioredoxin-like_sf"/>
</dbReference>
<organism evidence="8 9">
    <name type="scientific">Coccomyxa subellipsoidea (strain C-169)</name>
    <name type="common">Green microalga</name>
    <dbReference type="NCBI Taxonomy" id="574566"/>
    <lineage>
        <taxon>Eukaryota</taxon>
        <taxon>Viridiplantae</taxon>
        <taxon>Chlorophyta</taxon>
        <taxon>core chlorophytes</taxon>
        <taxon>Trebouxiophyceae</taxon>
        <taxon>Trebouxiophyceae incertae sedis</taxon>
        <taxon>Coccomyxaceae</taxon>
        <taxon>Coccomyxa</taxon>
        <taxon>Coccomyxa subellipsoidea</taxon>
    </lineage>
</organism>
<evidence type="ECO:0000256" key="4">
    <source>
        <dbReference type="ARBA" id="ARBA00022989"/>
    </source>
</evidence>
<dbReference type="CDD" id="cd02961">
    <property type="entry name" value="PDI_a_family"/>
    <property type="match status" value="1"/>
</dbReference>
<dbReference type="InterPro" id="IPR039542">
    <property type="entry name" value="Erv_N"/>
</dbReference>
<evidence type="ECO:0000256" key="1">
    <source>
        <dbReference type="ARBA" id="ARBA00004167"/>
    </source>
</evidence>
<dbReference type="PANTHER" id="PTHR10984">
    <property type="entry name" value="ENDOPLASMIC RETICULUM-GOLGI INTERMEDIATE COMPARTMENT PROTEIN"/>
    <property type="match status" value="1"/>
</dbReference>
<feature type="transmembrane region" description="Helical" evidence="6">
    <location>
        <begin position="21"/>
        <end position="43"/>
    </location>
</feature>
<dbReference type="InterPro" id="IPR045888">
    <property type="entry name" value="Erv"/>
</dbReference>
<evidence type="ECO:0000256" key="5">
    <source>
        <dbReference type="ARBA" id="ARBA00023136"/>
    </source>
</evidence>
<dbReference type="GO" id="GO:0005783">
    <property type="term" value="C:endoplasmic reticulum"/>
    <property type="evidence" value="ECO:0007669"/>
    <property type="project" value="TreeGrafter"/>
</dbReference>
<feature type="transmembrane region" description="Helical" evidence="6">
    <location>
        <begin position="438"/>
        <end position="463"/>
    </location>
</feature>
<keyword evidence="3" id="KW-0732">Signal</keyword>
<dbReference type="GO" id="GO:0016853">
    <property type="term" value="F:isomerase activity"/>
    <property type="evidence" value="ECO:0007669"/>
    <property type="project" value="UniProtKB-KW"/>
</dbReference>
<dbReference type="GO" id="GO:0030134">
    <property type="term" value="C:COPII-coated ER to Golgi transport vesicle"/>
    <property type="evidence" value="ECO:0007669"/>
    <property type="project" value="TreeGrafter"/>
</dbReference>
<dbReference type="OrthoDB" id="72053at2759"/>
<dbReference type="GO" id="GO:0016020">
    <property type="term" value="C:membrane"/>
    <property type="evidence" value="ECO:0007669"/>
    <property type="project" value="UniProtKB-SubCell"/>
</dbReference>
<dbReference type="Gene3D" id="3.40.30.10">
    <property type="entry name" value="Glutaredoxin"/>
    <property type="match status" value="1"/>
</dbReference>
<dbReference type="eggNOG" id="KOG2667">
    <property type="taxonomic scope" value="Eukaryota"/>
</dbReference>
<dbReference type="STRING" id="574566.I0YI74"/>
<evidence type="ECO:0000313" key="9">
    <source>
        <dbReference type="Proteomes" id="UP000007264"/>
    </source>
</evidence>
<dbReference type="EMBL" id="AGSI01000027">
    <property type="protein sequence ID" value="EIE18093.1"/>
    <property type="molecule type" value="Genomic_DNA"/>
</dbReference>
<accession>I0YI74</accession>
<dbReference type="AlphaFoldDB" id="I0YI74"/>
<keyword evidence="8" id="KW-0413">Isomerase</keyword>
<keyword evidence="5 6" id="KW-0472">Membrane</keyword>
<dbReference type="PROSITE" id="PS51352">
    <property type="entry name" value="THIOREDOXIN_2"/>
    <property type="match status" value="1"/>
</dbReference>
<dbReference type="InterPro" id="IPR017937">
    <property type="entry name" value="Thioredoxin_CS"/>
</dbReference>
<dbReference type="FunFam" id="3.40.30.10:FF:000174">
    <property type="entry name" value="Protein disulfide-isomerase 5-4"/>
    <property type="match status" value="1"/>
</dbReference>
<comment type="caution">
    <text evidence="8">The sequence shown here is derived from an EMBL/GenBank/DDBJ whole genome shotgun (WGS) entry which is preliminary data.</text>
</comment>